<dbReference type="InterPro" id="IPR006059">
    <property type="entry name" value="SBP"/>
</dbReference>
<dbReference type="SUPFAM" id="SSF53850">
    <property type="entry name" value="Periplasmic binding protein-like II"/>
    <property type="match status" value="1"/>
</dbReference>
<dbReference type="Pfam" id="PF13416">
    <property type="entry name" value="SBP_bac_8"/>
    <property type="match status" value="1"/>
</dbReference>
<organism evidence="2 3">
    <name type="scientific">Pseudomonas idahonensis</name>
    <dbReference type="NCBI Taxonomy" id="2942628"/>
    <lineage>
        <taxon>Bacteria</taxon>
        <taxon>Pseudomonadati</taxon>
        <taxon>Pseudomonadota</taxon>
        <taxon>Gammaproteobacteria</taxon>
        <taxon>Pseudomonadales</taxon>
        <taxon>Pseudomonadaceae</taxon>
        <taxon>Pseudomonas</taxon>
    </lineage>
</organism>
<name>A0ABT5Q3W5_9PSED</name>
<dbReference type="PANTHER" id="PTHR30222">
    <property type="entry name" value="SPERMIDINE/PUTRESCINE-BINDING PERIPLASMIC PROTEIN"/>
    <property type="match status" value="1"/>
</dbReference>
<proteinExistence type="predicted"/>
<evidence type="ECO:0000313" key="3">
    <source>
        <dbReference type="Proteomes" id="UP001217610"/>
    </source>
</evidence>
<comment type="caution">
    <text evidence="2">The sequence shown here is derived from an EMBL/GenBank/DDBJ whole genome shotgun (WGS) entry which is preliminary data.</text>
</comment>
<dbReference type="PANTHER" id="PTHR30222:SF2">
    <property type="entry name" value="ABC TRANSPORTER SUBSTRATE-BINDING PROTEIN"/>
    <property type="match status" value="1"/>
</dbReference>
<evidence type="ECO:0000256" key="1">
    <source>
        <dbReference type="ARBA" id="ARBA00022729"/>
    </source>
</evidence>
<reference evidence="2 3" key="1">
    <citation type="submission" date="2022-05" db="EMBL/GenBank/DDBJ databases">
        <title>Novel Pseudomonas spp. Isolated from a Rainbow Trout Aquaculture Facility.</title>
        <authorList>
            <person name="Testerman T."/>
            <person name="Graf J."/>
        </authorList>
    </citation>
    <scope>NUCLEOTIDE SEQUENCE [LARGE SCALE GENOMIC DNA]</scope>
    <source>
        <strain evidence="2 3">ID357</strain>
    </source>
</reference>
<dbReference type="RefSeq" id="WP_273922945.1">
    <property type="nucleotide sequence ID" value="NZ_JAMDGR010000004.1"/>
</dbReference>
<accession>A0ABT5Q3W5</accession>
<dbReference type="Proteomes" id="UP001217610">
    <property type="component" value="Unassembled WGS sequence"/>
</dbReference>
<keyword evidence="3" id="KW-1185">Reference proteome</keyword>
<sequence length="345" mass="38365">MTAIQKITMHLYMLCICFLPVQAAELTIISFGGAIQKAQRASYYLPFEKTGAAKIIAGEYNGDLAKIKVMADTGFVTWDLVEMDGNSLARGCEAGLLEKLDWSTILAKEHLMPEAISECGAGMLVWSAGIAYNADKLKRVPASWADFWDLTQFPGKRGLRKSAVHTLEFALLADGVPRDRVYETLSTAHGVDRAFAKLDQIKSSIQWWEAGAQPQQWLAAGDVVMSSAYNGRIQDAQREGVNLHLVWNQSLFDLDHWAIVRGSKNKVLAQQFIEFASQVSNQQVFARQIAYGPTNLRALNNLPAAISSELPTYPANLEQALATNNDFWLDHAEELEVRFNAWVVR</sequence>
<gene>
    <name evidence="2" type="ORF">M5G25_11205</name>
</gene>
<evidence type="ECO:0000313" key="2">
    <source>
        <dbReference type="EMBL" id="MDD1148860.1"/>
    </source>
</evidence>
<keyword evidence="1" id="KW-0732">Signal</keyword>
<dbReference type="EMBL" id="JAMDGR010000004">
    <property type="protein sequence ID" value="MDD1148860.1"/>
    <property type="molecule type" value="Genomic_DNA"/>
</dbReference>
<dbReference type="CDD" id="cd13589">
    <property type="entry name" value="PBP2_polyamine_RpCGA009"/>
    <property type="match status" value="1"/>
</dbReference>
<protein>
    <submittedName>
        <fullName evidence="2">ABC transporter substrate-binding protein</fullName>
    </submittedName>
</protein>
<dbReference type="Gene3D" id="3.40.190.10">
    <property type="entry name" value="Periplasmic binding protein-like II"/>
    <property type="match status" value="2"/>
</dbReference>